<protein>
    <recommendedName>
        <fullName evidence="3">SRPBCC family protein</fullName>
    </recommendedName>
</protein>
<evidence type="ECO:0000313" key="2">
    <source>
        <dbReference type="Proteomes" id="UP000030147"/>
    </source>
</evidence>
<dbReference type="eggNOG" id="ENOG5031F8Y">
    <property type="taxonomic scope" value="Bacteria"/>
</dbReference>
<accession>A0A0A2T9Z2</accession>
<dbReference type="AlphaFoldDB" id="A0A0A2T9Z2"/>
<comment type="caution">
    <text evidence="1">The sequence shown here is derived from an EMBL/GenBank/DDBJ whole genome shotgun (WGS) entry which is preliminary data.</text>
</comment>
<keyword evidence="2" id="KW-1185">Reference proteome</keyword>
<name>A0A0A2T9Z2_9BACI</name>
<dbReference type="OrthoDB" id="2360771at2"/>
<dbReference type="SUPFAM" id="SSF55961">
    <property type="entry name" value="Bet v1-like"/>
    <property type="match status" value="1"/>
</dbReference>
<sequence>MIKWKEEILIDAPIEDVWSLFADRNIQTIMPKVEEHTLIEKQEHEVGAKHRQSYREGKRVETYIVETLAYENEEDKKHKQISFVLGKAFEISLSFTLLKEGENQTKFIYEGQNKGVNFVGRAMLKLGNEKNNKKVVDEFLHRVEQEAVRNKSSLNH</sequence>
<proteinExistence type="predicted"/>
<reference evidence="1 2" key="1">
    <citation type="journal article" date="2015" name="Stand. Genomic Sci.">
        <title>High quality draft genome sequence of the moderately halophilic bacterium Pontibacillus yanchengensis Y32(T) and comparison among Pontibacillus genomes.</title>
        <authorList>
            <person name="Huang J."/>
            <person name="Qiao Z.X."/>
            <person name="Tang J.W."/>
            <person name="Wang G."/>
        </authorList>
    </citation>
    <scope>NUCLEOTIDE SEQUENCE [LARGE SCALE GENOMIC DNA]</scope>
    <source>
        <strain evidence="1 2">Y32</strain>
    </source>
</reference>
<gene>
    <name evidence="1" type="ORF">N782_20745</name>
</gene>
<dbReference type="Gene3D" id="3.30.530.20">
    <property type="match status" value="1"/>
</dbReference>
<organism evidence="1 2">
    <name type="scientific">Pontibacillus yanchengensis Y32</name>
    <dbReference type="NCBI Taxonomy" id="1385514"/>
    <lineage>
        <taxon>Bacteria</taxon>
        <taxon>Bacillati</taxon>
        <taxon>Bacillota</taxon>
        <taxon>Bacilli</taxon>
        <taxon>Bacillales</taxon>
        <taxon>Bacillaceae</taxon>
        <taxon>Pontibacillus</taxon>
    </lineage>
</organism>
<dbReference type="RefSeq" id="WP_036823504.1">
    <property type="nucleotide sequence ID" value="NZ_AVBF01000075.1"/>
</dbReference>
<dbReference type="CDD" id="cd07812">
    <property type="entry name" value="SRPBCC"/>
    <property type="match status" value="1"/>
</dbReference>
<evidence type="ECO:0000313" key="1">
    <source>
        <dbReference type="EMBL" id="KGP71238.1"/>
    </source>
</evidence>
<dbReference type="STRING" id="1385514.N782_20745"/>
<dbReference type="InterPro" id="IPR019587">
    <property type="entry name" value="Polyketide_cyclase/dehydratase"/>
</dbReference>
<dbReference type="Pfam" id="PF10604">
    <property type="entry name" value="Polyketide_cyc2"/>
    <property type="match status" value="1"/>
</dbReference>
<dbReference type="Proteomes" id="UP000030147">
    <property type="component" value="Unassembled WGS sequence"/>
</dbReference>
<dbReference type="EMBL" id="AVBF01000075">
    <property type="protein sequence ID" value="KGP71238.1"/>
    <property type="molecule type" value="Genomic_DNA"/>
</dbReference>
<evidence type="ECO:0008006" key="3">
    <source>
        <dbReference type="Google" id="ProtNLM"/>
    </source>
</evidence>
<dbReference type="InterPro" id="IPR023393">
    <property type="entry name" value="START-like_dom_sf"/>
</dbReference>